<organism evidence="1 2">
    <name type="scientific">Cellulomonas algicola</name>
    <dbReference type="NCBI Taxonomy" id="2071633"/>
    <lineage>
        <taxon>Bacteria</taxon>
        <taxon>Bacillati</taxon>
        <taxon>Actinomycetota</taxon>
        <taxon>Actinomycetes</taxon>
        <taxon>Micrococcales</taxon>
        <taxon>Cellulomonadaceae</taxon>
        <taxon>Cellulomonas</taxon>
    </lineage>
</organism>
<dbReference type="OrthoDB" id="4578460at2"/>
<sequence length="148" mass="15290">MTGDRNKEPTSAADALASLLEIDPFTRAGVWAVVTASGAVHLINSTDADSAVTVTRLTGALDTADAEQGFPLAHLRRDGHPVQVLALEHLTSDGHRAAGVLVGADLLMALEPLGPNALVTFRGTTPVRLIHVLPPDARSSMSKPSGGS</sequence>
<dbReference type="RefSeq" id="WP_124341828.1">
    <property type="nucleotide sequence ID" value="NZ_BHYL01000059.1"/>
</dbReference>
<protein>
    <submittedName>
        <fullName evidence="1">Uncharacterized protein</fullName>
    </submittedName>
</protein>
<gene>
    <name evidence="1" type="ORF">CTKZ_08520</name>
</gene>
<reference evidence="1 2" key="1">
    <citation type="submission" date="2018-11" db="EMBL/GenBank/DDBJ databases">
        <title>Draft genome sequence of Cellulomonas takizawaensis strain TKZ-21.</title>
        <authorList>
            <person name="Yamamura H."/>
            <person name="Hayashi T."/>
            <person name="Hamada M."/>
            <person name="Serisawa Y."/>
            <person name="Matsuyama K."/>
            <person name="Nakagawa Y."/>
            <person name="Otoguro M."/>
            <person name="Yanagida F."/>
            <person name="Hayakawa M."/>
        </authorList>
    </citation>
    <scope>NUCLEOTIDE SEQUENCE [LARGE SCALE GENOMIC DNA]</scope>
    <source>
        <strain evidence="1 2">TKZ-21</strain>
    </source>
</reference>
<dbReference type="Proteomes" id="UP000288246">
    <property type="component" value="Unassembled WGS sequence"/>
</dbReference>
<evidence type="ECO:0000313" key="2">
    <source>
        <dbReference type="Proteomes" id="UP000288246"/>
    </source>
</evidence>
<comment type="caution">
    <text evidence="1">The sequence shown here is derived from an EMBL/GenBank/DDBJ whole genome shotgun (WGS) entry which is preliminary data.</text>
</comment>
<evidence type="ECO:0000313" key="1">
    <source>
        <dbReference type="EMBL" id="GCD19290.1"/>
    </source>
</evidence>
<keyword evidence="2" id="KW-1185">Reference proteome</keyword>
<proteinExistence type="predicted"/>
<name>A0A401UXN0_9CELL</name>
<dbReference type="AlphaFoldDB" id="A0A401UXN0"/>
<accession>A0A401UXN0</accession>
<dbReference type="EMBL" id="BHYL01000059">
    <property type="protein sequence ID" value="GCD19290.1"/>
    <property type="molecule type" value="Genomic_DNA"/>
</dbReference>